<gene>
    <name evidence="3" type="ORF">ABMA27_010075</name>
</gene>
<evidence type="ECO:0000256" key="1">
    <source>
        <dbReference type="SAM" id="MobiDB-lite"/>
    </source>
</evidence>
<dbReference type="Proteomes" id="UP001549920">
    <property type="component" value="Unassembled WGS sequence"/>
</dbReference>
<proteinExistence type="predicted"/>
<evidence type="ECO:0000313" key="4">
    <source>
        <dbReference type="Proteomes" id="UP001549920"/>
    </source>
</evidence>
<dbReference type="EMBL" id="JBEUOH010000026">
    <property type="protein sequence ID" value="KAL0859713.1"/>
    <property type="molecule type" value="Genomic_DNA"/>
</dbReference>
<accession>A0ABR3H4J0</accession>
<reference evidence="3 4" key="1">
    <citation type="submission" date="2024-06" db="EMBL/GenBank/DDBJ databases">
        <title>A chromosome-level genome assembly of beet webworm, Loxostege sticticalis.</title>
        <authorList>
            <person name="Zhang Y."/>
        </authorList>
    </citation>
    <scope>NUCLEOTIDE SEQUENCE [LARGE SCALE GENOMIC DNA]</scope>
    <source>
        <strain evidence="3">AQ026</strain>
        <tissue evidence="3">Whole body</tissue>
    </source>
</reference>
<evidence type="ECO:0000313" key="3">
    <source>
        <dbReference type="EMBL" id="KAL0859713.1"/>
    </source>
</evidence>
<sequence length="295" mass="33904">MILARFVCVFACVVVAHCHPPRHPTNEELSVKNSHYNNKDFIKDIKKEIEDYLEKEDAKSINERVIDQKTERKHPVRVAILNSDKSEHVSTDDVVSEKVHDEAEKKGTEKGEIRQTVKESPVVEQKSRVTHTAPINKQKIVVEQKIQEIHTAKISKQYPVVEQKNHETHTAPISKQSPVVEQKSLEPQIAIINKQSEKVYVKDKKVEDEKIEKAPTKLNVKDRPDIDTIVTVYNNQIGVDKKYYFKTLNREEGDEKYRCKVGFTLGDVIFYYRCLLVSNGITGEGLHETAPFLFS</sequence>
<organism evidence="3 4">
    <name type="scientific">Loxostege sticticalis</name>
    <name type="common">Beet webworm moth</name>
    <dbReference type="NCBI Taxonomy" id="481309"/>
    <lineage>
        <taxon>Eukaryota</taxon>
        <taxon>Metazoa</taxon>
        <taxon>Ecdysozoa</taxon>
        <taxon>Arthropoda</taxon>
        <taxon>Hexapoda</taxon>
        <taxon>Insecta</taxon>
        <taxon>Pterygota</taxon>
        <taxon>Neoptera</taxon>
        <taxon>Endopterygota</taxon>
        <taxon>Lepidoptera</taxon>
        <taxon>Glossata</taxon>
        <taxon>Ditrysia</taxon>
        <taxon>Pyraloidea</taxon>
        <taxon>Crambidae</taxon>
        <taxon>Pyraustinae</taxon>
        <taxon>Loxostege</taxon>
    </lineage>
</organism>
<protein>
    <submittedName>
        <fullName evidence="3">Uncharacterized protein</fullName>
    </submittedName>
</protein>
<evidence type="ECO:0000256" key="2">
    <source>
        <dbReference type="SAM" id="SignalP"/>
    </source>
</evidence>
<feature type="region of interest" description="Disordered" evidence="1">
    <location>
        <begin position="87"/>
        <end position="110"/>
    </location>
</feature>
<comment type="caution">
    <text evidence="3">The sequence shown here is derived from an EMBL/GenBank/DDBJ whole genome shotgun (WGS) entry which is preliminary data.</text>
</comment>
<feature type="signal peptide" evidence="2">
    <location>
        <begin position="1"/>
        <end position="18"/>
    </location>
</feature>
<name>A0ABR3H4J0_LOXSC</name>
<keyword evidence="2" id="KW-0732">Signal</keyword>
<feature type="chain" id="PRO_5047090056" evidence="2">
    <location>
        <begin position="19"/>
        <end position="295"/>
    </location>
</feature>
<keyword evidence="4" id="KW-1185">Reference proteome</keyword>